<dbReference type="AlphaFoldDB" id="A0A510V1L1"/>
<dbReference type="RefSeq" id="WP_146807369.1">
    <property type="nucleotide sequence ID" value="NZ_BJUA01000015.1"/>
</dbReference>
<dbReference type="InterPro" id="IPR050553">
    <property type="entry name" value="Thioredoxin_ResA/DsbE_sf"/>
</dbReference>
<proteinExistence type="predicted"/>
<organism evidence="2 3">
    <name type="scientific">Cellulomonas persica</name>
    <dbReference type="NCBI Taxonomy" id="76861"/>
    <lineage>
        <taxon>Bacteria</taxon>
        <taxon>Bacillati</taxon>
        <taxon>Actinomycetota</taxon>
        <taxon>Actinomycetes</taxon>
        <taxon>Micrococcales</taxon>
        <taxon>Cellulomonadaceae</taxon>
        <taxon>Cellulomonas</taxon>
    </lineage>
</organism>
<reference evidence="2 3" key="1">
    <citation type="submission" date="2019-07" db="EMBL/GenBank/DDBJ databases">
        <title>Whole genome shotgun sequence of Cellulomonas persica NBRC 101101.</title>
        <authorList>
            <person name="Hosoyama A."/>
            <person name="Uohara A."/>
            <person name="Ohji S."/>
            <person name="Ichikawa N."/>
        </authorList>
    </citation>
    <scope>NUCLEOTIDE SEQUENCE [LARGE SCALE GENOMIC DNA]</scope>
    <source>
        <strain evidence="2 3">NBRC 101101</strain>
    </source>
</reference>
<dbReference type="OrthoDB" id="9796554at2"/>
<dbReference type="InterPro" id="IPR000866">
    <property type="entry name" value="AhpC/TSA"/>
</dbReference>
<dbReference type="PANTHER" id="PTHR42852">
    <property type="entry name" value="THIOL:DISULFIDE INTERCHANGE PROTEIN DSBE"/>
    <property type="match status" value="1"/>
</dbReference>
<keyword evidence="3" id="KW-1185">Reference proteome</keyword>
<dbReference type="GO" id="GO:0016853">
    <property type="term" value="F:isomerase activity"/>
    <property type="evidence" value="ECO:0007669"/>
    <property type="project" value="UniProtKB-KW"/>
</dbReference>
<dbReference type="PANTHER" id="PTHR42852:SF13">
    <property type="entry name" value="PROTEIN DIPZ"/>
    <property type="match status" value="1"/>
</dbReference>
<accession>A0A510V1L1</accession>
<dbReference type="InterPro" id="IPR013766">
    <property type="entry name" value="Thioredoxin_domain"/>
</dbReference>
<dbReference type="EMBL" id="BJUA01000015">
    <property type="protein sequence ID" value="GEK18985.1"/>
    <property type="molecule type" value="Genomic_DNA"/>
</dbReference>
<dbReference type="GO" id="GO:0016491">
    <property type="term" value="F:oxidoreductase activity"/>
    <property type="evidence" value="ECO:0007669"/>
    <property type="project" value="InterPro"/>
</dbReference>
<sequence>MSVRQRPATRRRAVGRVARRPFVGLAVAVAAVVVLAGCGPAEQTNDVVGQNYQSGDGSTTTWAVGDRQGPVALSGTDYAGQEQDVTAWQGDVVVLNTWYAACPPCRAEAPDLVALANDYATQGVQVLGLNSRDEAGAAEAFQRTFDIPYPSIDDRTGAAVAALQGVVPLNAVPTTVVLDRSGKVAARVVGLADASTLRTLVDDLLDEPVAS</sequence>
<dbReference type="InterPro" id="IPR036249">
    <property type="entry name" value="Thioredoxin-like_sf"/>
</dbReference>
<keyword evidence="2" id="KW-0413">Isomerase</keyword>
<evidence type="ECO:0000313" key="2">
    <source>
        <dbReference type="EMBL" id="GEK18985.1"/>
    </source>
</evidence>
<dbReference type="Proteomes" id="UP000321386">
    <property type="component" value="Unassembled WGS sequence"/>
</dbReference>
<dbReference type="Gene3D" id="3.40.30.10">
    <property type="entry name" value="Glutaredoxin"/>
    <property type="match status" value="1"/>
</dbReference>
<evidence type="ECO:0000259" key="1">
    <source>
        <dbReference type="PROSITE" id="PS51352"/>
    </source>
</evidence>
<dbReference type="GO" id="GO:0016209">
    <property type="term" value="F:antioxidant activity"/>
    <property type="evidence" value="ECO:0007669"/>
    <property type="project" value="InterPro"/>
</dbReference>
<dbReference type="SUPFAM" id="SSF52833">
    <property type="entry name" value="Thioredoxin-like"/>
    <property type="match status" value="1"/>
</dbReference>
<dbReference type="CDD" id="cd02966">
    <property type="entry name" value="TlpA_like_family"/>
    <property type="match status" value="1"/>
</dbReference>
<dbReference type="PROSITE" id="PS51352">
    <property type="entry name" value="THIOREDOXIN_2"/>
    <property type="match status" value="1"/>
</dbReference>
<comment type="caution">
    <text evidence="2">The sequence shown here is derived from an EMBL/GenBank/DDBJ whole genome shotgun (WGS) entry which is preliminary data.</text>
</comment>
<feature type="domain" description="Thioredoxin" evidence="1">
    <location>
        <begin position="62"/>
        <end position="206"/>
    </location>
</feature>
<gene>
    <name evidence="2" type="ORF">CPE01_27180</name>
</gene>
<dbReference type="Pfam" id="PF00578">
    <property type="entry name" value="AhpC-TSA"/>
    <property type="match status" value="1"/>
</dbReference>
<protein>
    <submittedName>
        <fullName evidence="2">Thiol-disulfide isomerase</fullName>
    </submittedName>
</protein>
<evidence type="ECO:0000313" key="3">
    <source>
        <dbReference type="Proteomes" id="UP000321386"/>
    </source>
</evidence>
<name>A0A510V1L1_9CELL</name>